<feature type="domain" description="DUF1206" evidence="2">
    <location>
        <begin position="116"/>
        <end position="181"/>
    </location>
</feature>
<dbReference type="Pfam" id="PF06724">
    <property type="entry name" value="DUF1206"/>
    <property type="match status" value="3"/>
</dbReference>
<evidence type="ECO:0000259" key="2">
    <source>
        <dbReference type="Pfam" id="PF06724"/>
    </source>
</evidence>
<comment type="caution">
    <text evidence="3">The sequence shown here is derived from an EMBL/GenBank/DDBJ whole genome shotgun (WGS) entry which is preliminary data.</text>
</comment>
<evidence type="ECO:0000256" key="1">
    <source>
        <dbReference type="SAM" id="Phobius"/>
    </source>
</evidence>
<keyword evidence="1" id="KW-0472">Membrane</keyword>
<sequence length="284" mass="29549">MSTTSASRFSWHGFQEARLPKVPSWVETLGRAGHIAKGVVYFIVGFLAFRVTIGAGGEVGGARNAIQEIGQQPYGKAMLGLVAIGLLGYTAWRWVQAAKDTEGAGTDTKGLVKRTGYAISGLTYLLLGGYAGSLALGLGGSSSGGSSQASFLLDSTAGRVVLGIAGAITIGVGIYFMIKGYQAKFMSKYQLADMSNTFRQTALHAGRIGLITRGIAFAIIGYFLAQSAWQGTGGGEIAGMGDALSAIASQTYGRILLGVVGFGLMAYAVHMALLGCYRRFNVAS</sequence>
<gene>
    <name evidence="3" type="ORF">LOC71_00085</name>
</gene>
<proteinExistence type="predicted"/>
<keyword evidence="1" id="KW-1133">Transmembrane helix</keyword>
<feature type="transmembrane region" description="Helical" evidence="1">
    <location>
        <begin position="208"/>
        <end position="225"/>
    </location>
</feature>
<accession>A0ABS8NAS2</accession>
<dbReference type="InterPro" id="IPR009597">
    <property type="entry name" value="DUF1206"/>
</dbReference>
<feature type="transmembrane region" description="Helical" evidence="1">
    <location>
        <begin position="77"/>
        <end position="95"/>
    </location>
</feature>
<dbReference type="RefSeq" id="WP_230270217.1">
    <property type="nucleotide sequence ID" value="NZ_JAJKFW010000003.1"/>
</dbReference>
<keyword evidence="1" id="KW-0812">Transmembrane</keyword>
<name>A0ABS8NAS2_9BACT</name>
<keyword evidence="4" id="KW-1185">Reference proteome</keyword>
<feature type="transmembrane region" description="Helical" evidence="1">
    <location>
        <begin position="160"/>
        <end position="178"/>
    </location>
</feature>
<evidence type="ECO:0000313" key="3">
    <source>
        <dbReference type="EMBL" id="MCC9640654.1"/>
    </source>
</evidence>
<organism evidence="3 4">
    <name type="scientific">Rhodopirellula halodulae</name>
    <dbReference type="NCBI Taxonomy" id="2894198"/>
    <lineage>
        <taxon>Bacteria</taxon>
        <taxon>Pseudomonadati</taxon>
        <taxon>Planctomycetota</taxon>
        <taxon>Planctomycetia</taxon>
        <taxon>Pirellulales</taxon>
        <taxon>Pirellulaceae</taxon>
        <taxon>Rhodopirellula</taxon>
    </lineage>
</organism>
<protein>
    <submittedName>
        <fullName evidence="3">DUF1206 domain-containing protein</fullName>
    </submittedName>
</protein>
<reference evidence="3" key="1">
    <citation type="submission" date="2021-11" db="EMBL/GenBank/DDBJ databases">
        <title>Genome sequence.</title>
        <authorList>
            <person name="Sun Q."/>
        </authorList>
    </citation>
    <scope>NUCLEOTIDE SEQUENCE</scope>
    <source>
        <strain evidence="3">JC740</strain>
    </source>
</reference>
<dbReference type="EMBL" id="JAJKFW010000003">
    <property type="protein sequence ID" value="MCC9640654.1"/>
    <property type="molecule type" value="Genomic_DNA"/>
</dbReference>
<feature type="transmembrane region" description="Helical" evidence="1">
    <location>
        <begin position="39"/>
        <end position="57"/>
    </location>
</feature>
<evidence type="ECO:0000313" key="4">
    <source>
        <dbReference type="Proteomes" id="UP001430306"/>
    </source>
</evidence>
<feature type="transmembrane region" description="Helical" evidence="1">
    <location>
        <begin position="255"/>
        <end position="277"/>
    </location>
</feature>
<feature type="transmembrane region" description="Helical" evidence="1">
    <location>
        <begin position="116"/>
        <end position="140"/>
    </location>
</feature>
<dbReference type="Proteomes" id="UP001430306">
    <property type="component" value="Unassembled WGS sequence"/>
</dbReference>
<feature type="domain" description="DUF1206" evidence="2">
    <location>
        <begin position="208"/>
        <end position="278"/>
    </location>
</feature>
<feature type="domain" description="DUF1206" evidence="2">
    <location>
        <begin position="32"/>
        <end position="99"/>
    </location>
</feature>